<dbReference type="PROSITE" id="PS50262">
    <property type="entry name" value="G_PROTEIN_RECEP_F1_2"/>
    <property type="match status" value="1"/>
</dbReference>
<dbReference type="PANTHER" id="PTHR47760">
    <property type="entry name" value="G-PROTEIN COUPLED RECEPTOR B0563.6-LIKE PROTEIN-RELATED"/>
    <property type="match status" value="1"/>
</dbReference>
<comment type="subcellular location">
    <subcellularLocation>
        <location evidence="1">Membrane</location>
    </subcellularLocation>
</comment>
<dbReference type="PROSITE" id="PS00237">
    <property type="entry name" value="G_PROTEIN_RECEP_F1_1"/>
    <property type="match status" value="1"/>
</dbReference>
<comment type="caution">
    <text evidence="8">The sequence shown here is derived from an EMBL/GenBank/DDBJ whole genome shotgun (WGS) entry which is preliminary data.</text>
</comment>
<reference evidence="8 9" key="1">
    <citation type="submission" date="2024-05" db="EMBL/GenBank/DDBJ databases">
        <authorList>
            <person name="Wallberg A."/>
        </authorList>
    </citation>
    <scope>NUCLEOTIDE SEQUENCE [LARGE SCALE GENOMIC DNA]</scope>
</reference>
<dbReference type="GO" id="GO:0016020">
    <property type="term" value="C:membrane"/>
    <property type="evidence" value="ECO:0007669"/>
    <property type="project" value="UniProtKB-SubCell"/>
</dbReference>
<evidence type="ECO:0000256" key="3">
    <source>
        <dbReference type="ARBA" id="ARBA00022692"/>
    </source>
</evidence>
<feature type="transmembrane region" description="Helical" evidence="6">
    <location>
        <begin position="111"/>
        <end position="132"/>
    </location>
</feature>
<dbReference type="PANTHER" id="PTHR47760:SF1">
    <property type="entry name" value="G-PROTEIN COUPLED RECEPTORS FAMILY 1 PROFILE DOMAIN-CONTAINING PROTEIN"/>
    <property type="match status" value="1"/>
</dbReference>
<feature type="domain" description="G-protein coupled receptors family 1 profile" evidence="7">
    <location>
        <begin position="51"/>
        <end position="170"/>
    </location>
</feature>
<name>A0AAV2RKN8_MEGNR</name>
<dbReference type="EMBL" id="CAXKWB010025115">
    <property type="protein sequence ID" value="CAL4127376.1"/>
    <property type="molecule type" value="Genomic_DNA"/>
</dbReference>
<keyword evidence="3 6" id="KW-0812">Transmembrane</keyword>
<evidence type="ECO:0000256" key="1">
    <source>
        <dbReference type="ARBA" id="ARBA00004370"/>
    </source>
</evidence>
<evidence type="ECO:0000256" key="6">
    <source>
        <dbReference type="SAM" id="Phobius"/>
    </source>
</evidence>
<dbReference type="GO" id="GO:0004930">
    <property type="term" value="F:G protein-coupled receptor activity"/>
    <property type="evidence" value="ECO:0007669"/>
    <property type="project" value="InterPro"/>
</dbReference>
<dbReference type="InterPro" id="IPR017452">
    <property type="entry name" value="GPCR_Rhodpsn_7TM"/>
</dbReference>
<gene>
    <name evidence="8" type="ORF">MNOR_LOCUS25852</name>
</gene>
<dbReference type="InterPro" id="IPR053093">
    <property type="entry name" value="GPCR-like"/>
</dbReference>
<feature type="non-terminal residue" evidence="8">
    <location>
        <position position="1"/>
    </location>
</feature>
<dbReference type="Gene3D" id="1.20.1070.10">
    <property type="entry name" value="Rhodopsin 7-helix transmembrane proteins"/>
    <property type="match status" value="1"/>
</dbReference>
<keyword evidence="9" id="KW-1185">Reference proteome</keyword>
<feature type="transmembrane region" description="Helical" evidence="6">
    <location>
        <begin position="153"/>
        <end position="169"/>
    </location>
</feature>
<evidence type="ECO:0000256" key="4">
    <source>
        <dbReference type="ARBA" id="ARBA00022989"/>
    </source>
</evidence>
<sequence length="170" mass="19664">TQTTPSHTSTTAVPMVWNDTVVYHVPEDVAKVLAIRYHIVFPIFITLGILTNAFCIAVTRRKKLRALHSNAYIQVMAVLDIMSACAYLPFVFDNEFCLYKNYTQAFYFTRFGFIIVNCIRSSGTYILVFLTYDRFLAIWFPQTFQKVKTKGVLKKRLIILLIWISVSFIP</sequence>
<feature type="non-terminal residue" evidence="8">
    <location>
        <position position="170"/>
    </location>
</feature>
<organism evidence="8 9">
    <name type="scientific">Meganyctiphanes norvegica</name>
    <name type="common">Northern krill</name>
    <name type="synonym">Thysanopoda norvegica</name>
    <dbReference type="NCBI Taxonomy" id="48144"/>
    <lineage>
        <taxon>Eukaryota</taxon>
        <taxon>Metazoa</taxon>
        <taxon>Ecdysozoa</taxon>
        <taxon>Arthropoda</taxon>
        <taxon>Crustacea</taxon>
        <taxon>Multicrustacea</taxon>
        <taxon>Malacostraca</taxon>
        <taxon>Eumalacostraca</taxon>
        <taxon>Eucarida</taxon>
        <taxon>Euphausiacea</taxon>
        <taxon>Euphausiidae</taxon>
        <taxon>Meganyctiphanes</taxon>
    </lineage>
</organism>
<protein>
    <recommendedName>
        <fullName evidence="7">G-protein coupled receptors family 1 profile domain-containing protein</fullName>
    </recommendedName>
</protein>
<dbReference type="Pfam" id="PF00001">
    <property type="entry name" value="7tm_1"/>
    <property type="match status" value="1"/>
</dbReference>
<evidence type="ECO:0000313" key="9">
    <source>
        <dbReference type="Proteomes" id="UP001497623"/>
    </source>
</evidence>
<dbReference type="SUPFAM" id="SSF81321">
    <property type="entry name" value="Family A G protein-coupled receptor-like"/>
    <property type="match status" value="1"/>
</dbReference>
<dbReference type="Proteomes" id="UP001497623">
    <property type="component" value="Unassembled WGS sequence"/>
</dbReference>
<dbReference type="AlphaFoldDB" id="A0AAV2RKN8"/>
<evidence type="ECO:0000256" key="5">
    <source>
        <dbReference type="ARBA" id="ARBA00023136"/>
    </source>
</evidence>
<evidence type="ECO:0000256" key="2">
    <source>
        <dbReference type="ARBA" id="ARBA00010663"/>
    </source>
</evidence>
<comment type="similarity">
    <text evidence="2">Belongs to the G-protein coupled receptor 1 family.</text>
</comment>
<keyword evidence="4 6" id="KW-1133">Transmembrane helix</keyword>
<proteinExistence type="inferred from homology"/>
<keyword evidence="5 6" id="KW-0472">Membrane</keyword>
<evidence type="ECO:0000259" key="7">
    <source>
        <dbReference type="PROSITE" id="PS50262"/>
    </source>
</evidence>
<feature type="transmembrane region" description="Helical" evidence="6">
    <location>
        <begin position="71"/>
        <end position="91"/>
    </location>
</feature>
<evidence type="ECO:0000313" key="8">
    <source>
        <dbReference type="EMBL" id="CAL4127376.1"/>
    </source>
</evidence>
<dbReference type="InterPro" id="IPR000276">
    <property type="entry name" value="GPCR_Rhodpsn"/>
</dbReference>
<accession>A0AAV2RKN8</accession>
<feature type="transmembrane region" description="Helical" evidence="6">
    <location>
        <begin position="39"/>
        <end position="59"/>
    </location>
</feature>